<protein>
    <submittedName>
        <fullName evidence="2">Uncharacterized protein</fullName>
    </submittedName>
</protein>
<name>A0A1S9S0W7_PENBI</name>
<reference evidence="3" key="1">
    <citation type="submission" date="2015-09" db="EMBL/GenBank/DDBJ databases">
        <authorList>
            <person name="Fill T.P."/>
            <person name="Baretta J.F."/>
            <person name="de Almeida L.G."/>
            <person name="Rocha M."/>
            <person name="de Souza D.H."/>
            <person name="Malavazi I."/>
            <person name="Cerdeira L.T."/>
            <person name="Hong H."/>
            <person name="Samborskyy M."/>
            <person name="de Vasconcelos A.T."/>
            <person name="Leadlay P."/>
            <person name="Rodrigues-Filho E."/>
        </authorList>
    </citation>
    <scope>NUCLEOTIDE SEQUENCE [LARGE SCALE GENOMIC DNA]</scope>
    <source>
        <strain evidence="3">LaBioMMi 136</strain>
    </source>
</reference>
<dbReference type="Proteomes" id="UP000190744">
    <property type="component" value="Unassembled WGS sequence"/>
</dbReference>
<proteinExistence type="predicted"/>
<organism evidence="2 3">
    <name type="scientific">Penicillium brasilianum</name>
    <dbReference type="NCBI Taxonomy" id="104259"/>
    <lineage>
        <taxon>Eukaryota</taxon>
        <taxon>Fungi</taxon>
        <taxon>Dikarya</taxon>
        <taxon>Ascomycota</taxon>
        <taxon>Pezizomycotina</taxon>
        <taxon>Eurotiomycetes</taxon>
        <taxon>Eurotiomycetidae</taxon>
        <taxon>Eurotiales</taxon>
        <taxon>Aspergillaceae</taxon>
        <taxon>Penicillium</taxon>
    </lineage>
</organism>
<sequence>MVTPIIRTTTAKPTSSTTKPNPLHDDISLLKATLPKIDFISWLQHAPEAYIWVCFTAAAATVAAADCRDEGGSGESENDDWTSFILTPMPVITAMDSAELRLMREGWAYLRWLRGKCEA</sequence>
<feature type="compositionally biased region" description="Low complexity" evidence="1">
    <location>
        <begin position="8"/>
        <end position="20"/>
    </location>
</feature>
<gene>
    <name evidence="2" type="ORF">PEBR_00700</name>
</gene>
<feature type="region of interest" description="Disordered" evidence="1">
    <location>
        <begin position="1"/>
        <end position="20"/>
    </location>
</feature>
<dbReference type="AlphaFoldDB" id="A0A1S9S0W7"/>
<evidence type="ECO:0000313" key="2">
    <source>
        <dbReference type="EMBL" id="OOQ91449.1"/>
    </source>
</evidence>
<evidence type="ECO:0000313" key="3">
    <source>
        <dbReference type="Proteomes" id="UP000190744"/>
    </source>
</evidence>
<accession>A0A1S9S0W7</accession>
<dbReference type="EMBL" id="LJBN01000002">
    <property type="protein sequence ID" value="OOQ91449.1"/>
    <property type="molecule type" value="Genomic_DNA"/>
</dbReference>
<comment type="caution">
    <text evidence="2">The sequence shown here is derived from an EMBL/GenBank/DDBJ whole genome shotgun (WGS) entry which is preliminary data.</text>
</comment>
<evidence type="ECO:0000256" key="1">
    <source>
        <dbReference type="SAM" id="MobiDB-lite"/>
    </source>
</evidence>